<name>A0ABQ7ZRV1_BRANA</name>
<evidence type="ECO:0000313" key="3">
    <source>
        <dbReference type="Proteomes" id="UP000824890"/>
    </source>
</evidence>
<keyword evidence="3" id="KW-1185">Reference proteome</keyword>
<comment type="caution">
    <text evidence="2">The sequence shown here is derived from an EMBL/GenBank/DDBJ whole genome shotgun (WGS) entry which is preliminary data.</text>
</comment>
<feature type="region of interest" description="Disordered" evidence="1">
    <location>
        <begin position="1"/>
        <end position="129"/>
    </location>
</feature>
<gene>
    <name evidence="2" type="ORF">HID58_059071</name>
</gene>
<proteinExistence type="predicted"/>
<evidence type="ECO:0000256" key="1">
    <source>
        <dbReference type="SAM" id="MobiDB-lite"/>
    </source>
</evidence>
<dbReference type="Proteomes" id="UP000824890">
    <property type="component" value="Unassembled WGS sequence"/>
</dbReference>
<sequence>MNDHGDENQAYDNANAAAPPVSPHDNHQDDGDGQPAAQPLPPQVIVNSDQSEDEVSDDDGENQANGNANAAAPPLPTRGDPGCPLRPLLPRNYHEPRHIRVFRGGRRGRGGGRRGGRGVPGNVHQGEHVPLVDDANVANQKEQQVGGNVNNDNHDQREDGGNDYNDANEAHANANPAIPPLPVPAPVPQVDDVPPPPPLLNFSCYNTTRRLEQDHCQNPEME</sequence>
<feature type="compositionally biased region" description="Acidic residues" evidence="1">
    <location>
        <begin position="50"/>
        <end position="61"/>
    </location>
</feature>
<feature type="region of interest" description="Disordered" evidence="1">
    <location>
        <begin position="143"/>
        <end position="201"/>
    </location>
</feature>
<evidence type="ECO:0000313" key="2">
    <source>
        <dbReference type="EMBL" id="KAH0882975.1"/>
    </source>
</evidence>
<feature type="compositionally biased region" description="Low complexity" evidence="1">
    <location>
        <begin position="62"/>
        <end position="72"/>
    </location>
</feature>
<feature type="compositionally biased region" description="Basic residues" evidence="1">
    <location>
        <begin position="99"/>
        <end position="116"/>
    </location>
</feature>
<reference evidence="2 3" key="1">
    <citation type="submission" date="2021-05" db="EMBL/GenBank/DDBJ databases">
        <title>Genome Assembly of Synthetic Allotetraploid Brassica napus Reveals Homoeologous Exchanges between Subgenomes.</title>
        <authorList>
            <person name="Davis J.T."/>
        </authorList>
    </citation>
    <scope>NUCLEOTIDE SEQUENCE [LARGE SCALE GENOMIC DNA]</scope>
    <source>
        <strain evidence="3">cv. Da-Ae</strain>
        <tissue evidence="2">Seedling</tissue>
    </source>
</reference>
<protein>
    <submittedName>
        <fullName evidence="2">Uncharacterized protein</fullName>
    </submittedName>
</protein>
<accession>A0ABQ7ZRV1</accession>
<dbReference type="EMBL" id="JAGKQM010000014">
    <property type="protein sequence ID" value="KAH0882975.1"/>
    <property type="molecule type" value="Genomic_DNA"/>
</dbReference>
<feature type="compositionally biased region" description="Pro residues" evidence="1">
    <location>
        <begin position="177"/>
        <end position="199"/>
    </location>
</feature>
<feature type="compositionally biased region" description="Low complexity" evidence="1">
    <location>
        <begin position="162"/>
        <end position="176"/>
    </location>
</feature>
<organism evidence="2 3">
    <name type="scientific">Brassica napus</name>
    <name type="common">Rape</name>
    <dbReference type="NCBI Taxonomy" id="3708"/>
    <lineage>
        <taxon>Eukaryota</taxon>
        <taxon>Viridiplantae</taxon>
        <taxon>Streptophyta</taxon>
        <taxon>Embryophyta</taxon>
        <taxon>Tracheophyta</taxon>
        <taxon>Spermatophyta</taxon>
        <taxon>Magnoliopsida</taxon>
        <taxon>eudicotyledons</taxon>
        <taxon>Gunneridae</taxon>
        <taxon>Pentapetalae</taxon>
        <taxon>rosids</taxon>
        <taxon>malvids</taxon>
        <taxon>Brassicales</taxon>
        <taxon>Brassicaceae</taxon>
        <taxon>Brassiceae</taxon>
        <taxon>Brassica</taxon>
    </lineage>
</organism>